<accession>A0A1X0Y154</accession>
<dbReference type="Proteomes" id="UP000193040">
    <property type="component" value="Unassembled WGS sequence"/>
</dbReference>
<feature type="active site" evidence="5">
    <location>
        <position position="80"/>
    </location>
</feature>
<dbReference type="InterPro" id="IPR036509">
    <property type="entry name" value="Met_Sox_Rdtase_MsrA_sf"/>
</dbReference>
<evidence type="ECO:0000256" key="2">
    <source>
        <dbReference type="ARBA" id="ARBA00023002"/>
    </source>
</evidence>
<evidence type="ECO:0000259" key="6">
    <source>
        <dbReference type="Pfam" id="PF01625"/>
    </source>
</evidence>
<proteinExistence type="inferred from homology"/>
<evidence type="ECO:0000256" key="4">
    <source>
        <dbReference type="ARBA" id="ARBA00048782"/>
    </source>
</evidence>
<evidence type="ECO:0000313" key="7">
    <source>
        <dbReference type="EMBL" id="ORJ58873.1"/>
    </source>
</evidence>
<keyword evidence="8" id="KW-1185">Reference proteome</keyword>
<evidence type="ECO:0000256" key="1">
    <source>
        <dbReference type="ARBA" id="ARBA00005591"/>
    </source>
</evidence>
<feature type="domain" description="Peptide methionine sulphoxide reductase MsrA" evidence="6">
    <location>
        <begin position="73"/>
        <end position="223"/>
    </location>
</feature>
<name>A0A1X0Y154_MYCSI</name>
<dbReference type="PANTHER" id="PTHR43774:SF1">
    <property type="entry name" value="PEPTIDE METHIONINE SULFOXIDE REDUCTASE MSRA 2"/>
    <property type="match status" value="1"/>
</dbReference>
<comment type="catalytic activity">
    <reaction evidence="3 5">
        <text>L-methionyl-[protein] + [thioredoxin]-disulfide + H2O = L-methionyl-(S)-S-oxide-[protein] + [thioredoxin]-dithiol</text>
        <dbReference type="Rhea" id="RHEA:14217"/>
        <dbReference type="Rhea" id="RHEA-COMP:10698"/>
        <dbReference type="Rhea" id="RHEA-COMP:10700"/>
        <dbReference type="Rhea" id="RHEA-COMP:12313"/>
        <dbReference type="Rhea" id="RHEA-COMP:12315"/>
        <dbReference type="ChEBI" id="CHEBI:15377"/>
        <dbReference type="ChEBI" id="CHEBI:16044"/>
        <dbReference type="ChEBI" id="CHEBI:29950"/>
        <dbReference type="ChEBI" id="CHEBI:44120"/>
        <dbReference type="ChEBI" id="CHEBI:50058"/>
        <dbReference type="EC" id="1.8.4.11"/>
    </reaction>
</comment>
<dbReference type="InterPro" id="IPR002569">
    <property type="entry name" value="Met_Sox_Rdtase_MsrA_dom"/>
</dbReference>
<dbReference type="Pfam" id="PF01625">
    <property type="entry name" value="PMSR"/>
    <property type="match status" value="1"/>
</dbReference>
<dbReference type="SUPFAM" id="SSF55068">
    <property type="entry name" value="Peptide methionine sulfoxide reductase"/>
    <property type="match status" value="1"/>
</dbReference>
<reference evidence="7 8" key="1">
    <citation type="submission" date="2017-03" db="EMBL/GenBank/DDBJ databases">
        <title>Genomic insights into Mycobacterium simiae human colonization.</title>
        <authorList>
            <person name="Steffani J.L."/>
            <person name="Brunck M.E."/>
            <person name="Cruz E."/>
            <person name="Montiel R."/>
            <person name="Barona F."/>
        </authorList>
    </citation>
    <scope>NUCLEOTIDE SEQUENCE [LARGE SCALE GENOMIC DNA]</scope>
    <source>
        <strain evidence="7 8">MsiGto</strain>
    </source>
</reference>
<dbReference type="EMBL" id="MZZM01000022">
    <property type="protein sequence ID" value="ORJ58873.1"/>
    <property type="molecule type" value="Genomic_DNA"/>
</dbReference>
<keyword evidence="2 5" id="KW-0560">Oxidoreductase</keyword>
<dbReference type="NCBIfam" id="TIGR00401">
    <property type="entry name" value="msrA"/>
    <property type="match status" value="1"/>
</dbReference>
<dbReference type="STRING" id="1784.VC42_02285"/>
<comment type="similarity">
    <text evidence="1 5">Belongs to the MsrA Met sulfoxide reductase family.</text>
</comment>
<dbReference type="EC" id="1.8.4.11" evidence="5"/>
<dbReference type="HAMAP" id="MF_01401">
    <property type="entry name" value="MsrA"/>
    <property type="match status" value="1"/>
</dbReference>
<evidence type="ECO:0000256" key="5">
    <source>
        <dbReference type="HAMAP-Rule" id="MF_01401"/>
    </source>
</evidence>
<dbReference type="GO" id="GO:0033744">
    <property type="term" value="F:L-methionine:thioredoxin-disulfide S-oxidoreductase activity"/>
    <property type="evidence" value="ECO:0007669"/>
    <property type="project" value="RHEA"/>
</dbReference>
<gene>
    <name evidence="5" type="primary">msrA</name>
    <name evidence="7" type="ORF">B5M45_17175</name>
</gene>
<evidence type="ECO:0000313" key="8">
    <source>
        <dbReference type="Proteomes" id="UP000193040"/>
    </source>
</evidence>
<evidence type="ECO:0000256" key="3">
    <source>
        <dbReference type="ARBA" id="ARBA00047806"/>
    </source>
</evidence>
<dbReference type="AlphaFoldDB" id="A0A1X0Y154"/>
<sequence length="257" mass="27585">MTIGPEPTLTVGSIVPRSQRAHLIRLSVALFAVSLQITACARLFSDAGGAMPSLNIPGPTVDEPVGAAGSPETAVLAGGCFWGVQGVYEHVKGVKRAIAGYAGGAESTAHYDQVSTGTTGHAESVQITYDPSQITYGQLLRIYFSVVHDPTELDRQGPDVGTQYRSAVFPQNKIQKTIAESYIAQLNDAKVYGRPIVTRVETGAGFVPAEAHHQDFMNSNPTYPYIAINDMPKLDSLMRQYPYLYRAQPVLLGASNS</sequence>
<comment type="caution">
    <text evidence="7">The sequence shown here is derived from an EMBL/GenBank/DDBJ whole genome shotgun (WGS) entry which is preliminary data.</text>
</comment>
<protein>
    <recommendedName>
        <fullName evidence="5">Peptide methionine sulfoxide reductase MsrA</fullName>
        <shortName evidence="5">Protein-methionine-S-oxide reductase</shortName>
        <ecNumber evidence="5">1.8.4.11</ecNumber>
    </recommendedName>
    <alternativeName>
        <fullName evidence="5">Peptide-methionine (S)-S-oxide reductase</fullName>
        <shortName evidence="5">Peptide Met(O) reductase</shortName>
    </alternativeName>
</protein>
<dbReference type="Gene3D" id="3.30.1060.10">
    <property type="entry name" value="Peptide methionine sulphoxide reductase MsrA"/>
    <property type="match status" value="1"/>
</dbReference>
<organism evidence="7 8">
    <name type="scientific">Mycobacterium simiae</name>
    <name type="common">Mycobacterium habana</name>
    <dbReference type="NCBI Taxonomy" id="1784"/>
    <lineage>
        <taxon>Bacteria</taxon>
        <taxon>Bacillati</taxon>
        <taxon>Actinomycetota</taxon>
        <taxon>Actinomycetes</taxon>
        <taxon>Mycobacteriales</taxon>
        <taxon>Mycobacteriaceae</taxon>
        <taxon>Mycobacterium</taxon>
        <taxon>Mycobacterium simiae complex</taxon>
    </lineage>
</organism>
<comment type="catalytic activity">
    <reaction evidence="4 5">
        <text>[thioredoxin]-disulfide + L-methionine + H2O = L-methionine (S)-S-oxide + [thioredoxin]-dithiol</text>
        <dbReference type="Rhea" id="RHEA:19993"/>
        <dbReference type="Rhea" id="RHEA-COMP:10698"/>
        <dbReference type="Rhea" id="RHEA-COMP:10700"/>
        <dbReference type="ChEBI" id="CHEBI:15377"/>
        <dbReference type="ChEBI" id="CHEBI:29950"/>
        <dbReference type="ChEBI" id="CHEBI:50058"/>
        <dbReference type="ChEBI" id="CHEBI:57844"/>
        <dbReference type="ChEBI" id="CHEBI:58772"/>
        <dbReference type="EC" id="1.8.4.11"/>
    </reaction>
</comment>
<comment type="function">
    <text evidence="5">Has an important function as a repair enzyme for proteins that have been inactivated by oxidation. Catalyzes the reversible oxidation-reduction of methionine sulfoxide in proteins to methionine.</text>
</comment>
<dbReference type="PANTHER" id="PTHR43774">
    <property type="entry name" value="PEPTIDE METHIONINE SULFOXIDE REDUCTASE"/>
    <property type="match status" value="1"/>
</dbReference>
<dbReference type="GO" id="GO:0008113">
    <property type="term" value="F:peptide-methionine (S)-S-oxide reductase activity"/>
    <property type="evidence" value="ECO:0007669"/>
    <property type="project" value="UniProtKB-UniRule"/>
</dbReference>